<dbReference type="GO" id="GO:0000160">
    <property type="term" value="P:phosphorelay signal transduction system"/>
    <property type="evidence" value="ECO:0007669"/>
    <property type="project" value="InterPro"/>
</dbReference>
<dbReference type="CDD" id="cd00156">
    <property type="entry name" value="REC"/>
    <property type="match status" value="1"/>
</dbReference>
<dbReference type="Pfam" id="PF00072">
    <property type="entry name" value="Response_reg"/>
    <property type="match status" value="1"/>
</dbReference>
<evidence type="ECO:0000259" key="3">
    <source>
        <dbReference type="PROSITE" id="PS50110"/>
    </source>
</evidence>
<feature type="domain" description="Response regulatory" evidence="3">
    <location>
        <begin position="10"/>
        <end position="126"/>
    </location>
</feature>
<sequence length="129" mass="14492">MSSSVQEAIQVLHVDDEPDFQDLTEGFLEREDEQFSVVVASGATEALEIIDNDKPDCVISDFDMPRVDGLEFLRMIRIKYPQLPVVFFTSQDRETIIGSAIAVGPTGYVKKEATAEQYEFLAEQIRSTL</sequence>
<evidence type="ECO:0000313" key="5">
    <source>
        <dbReference type="Proteomes" id="UP000293535"/>
    </source>
</evidence>
<reference evidence="4 5" key="1">
    <citation type="submission" date="2018-12" db="EMBL/GenBank/DDBJ databases">
        <title>Draft genome sequence of Haloarcula hispinica strain 18.1, an halophilic archaeon isolated from Chott El Jerid of Southern Tunisia.</title>
        <authorList>
            <person name="Najjari A."/>
            <person name="Ben Dhia O."/>
            <person name="Ferjani R."/>
            <person name="Mahjoubi M."/>
            <person name="Sghaier H."/>
            <person name="Elshahed M."/>
            <person name="Ouzari H.I."/>
            <person name="Cherid A."/>
            <person name="Youssef N."/>
        </authorList>
    </citation>
    <scope>NUCLEOTIDE SEQUENCE [LARGE SCALE GENOMIC DNA]</scope>
    <source>
        <strain evidence="4 5">18.1</strain>
    </source>
</reference>
<dbReference type="Gene3D" id="3.40.50.2300">
    <property type="match status" value="1"/>
</dbReference>
<gene>
    <name evidence="4" type="ORF">ELS20_16760</name>
</gene>
<evidence type="ECO:0000256" key="1">
    <source>
        <dbReference type="ARBA" id="ARBA00022553"/>
    </source>
</evidence>
<dbReference type="PANTHER" id="PTHR44591:SF3">
    <property type="entry name" value="RESPONSE REGULATORY DOMAIN-CONTAINING PROTEIN"/>
    <property type="match status" value="1"/>
</dbReference>
<proteinExistence type="predicted"/>
<evidence type="ECO:0000256" key="2">
    <source>
        <dbReference type="PROSITE-ProRule" id="PRU00169"/>
    </source>
</evidence>
<accession>A0A482T208</accession>
<dbReference type="PROSITE" id="PS50110">
    <property type="entry name" value="RESPONSE_REGULATORY"/>
    <property type="match status" value="1"/>
</dbReference>
<dbReference type="SMART" id="SM00448">
    <property type="entry name" value="REC"/>
    <property type="match status" value="1"/>
</dbReference>
<dbReference type="SUPFAM" id="SSF52172">
    <property type="entry name" value="CheY-like"/>
    <property type="match status" value="1"/>
</dbReference>
<keyword evidence="1 2" id="KW-0597">Phosphoprotein</keyword>
<dbReference type="InterPro" id="IPR001789">
    <property type="entry name" value="Sig_transdc_resp-reg_receiver"/>
</dbReference>
<dbReference type="EMBL" id="RZIG01000003">
    <property type="protein sequence ID" value="RYJ08042.1"/>
    <property type="molecule type" value="Genomic_DNA"/>
</dbReference>
<evidence type="ECO:0000313" key="4">
    <source>
        <dbReference type="EMBL" id="RYJ08042.1"/>
    </source>
</evidence>
<dbReference type="RefSeq" id="WP_129756221.1">
    <property type="nucleotide sequence ID" value="NZ_JAFKAA010000003.1"/>
</dbReference>
<dbReference type="Proteomes" id="UP000293535">
    <property type="component" value="Unassembled WGS sequence"/>
</dbReference>
<organism evidence="4 5">
    <name type="scientific">Haloarcula hispanica</name>
    <dbReference type="NCBI Taxonomy" id="51589"/>
    <lineage>
        <taxon>Archaea</taxon>
        <taxon>Methanobacteriati</taxon>
        <taxon>Methanobacteriota</taxon>
        <taxon>Stenosarchaea group</taxon>
        <taxon>Halobacteria</taxon>
        <taxon>Halobacteriales</taxon>
        <taxon>Haloarculaceae</taxon>
        <taxon>Haloarcula</taxon>
    </lineage>
</organism>
<dbReference type="AlphaFoldDB" id="A0A482T208"/>
<dbReference type="InterPro" id="IPR011006">
    <property type="entry name" value="CheY-like_superfamily"/>
</dbReference>
<comment type="caution">
    <text evidence="4">The sequence shown here is derived from an EMBL/GenBank/DDBJ whole genome shotgun (WGS) entry which is preliminary data.</text>
</comment>
<dbReference type="PANTHER" id="PTHR44591">
    <property type="entry name" value="STRESS RESPONSE REGULATOR PROTEIN 1"/>
    <property type="match status" value="1"/>
</dbReference>
<feature type="modified residue" description="4-aspartylphosphate" evidence="2">
    <location>
        <position position="61"/>
    </location>
</feature>
<dbReference type="InterPro" id="IPR050595">
    <property type="entry name" value="Bact_response_regulator"/>
</dbReference>
<protein>
    <submittedName>
        <fullName evidence="4">Response regulator</fullName>
    </submittedName>
</protein>
<name>A0A482T208_HALHI</name>